<dbReference type="Pfam" id="PF03959">
    <property type="entry name" value="FSH1"/>
    <property type="match status" value="1"/>
</dbReference>
<dbReference type="InterPro" id="IPR050593">
    <property type="entry name" value="LovG"/>
</dbReference>
<dbReference type="AlphaFoldDB" id="A0A2T9XXP9"/>
<dbReference type="EMBL" id="MBFT01001221">
    <property type="protein sequence ID" value="PVU84840.1"/>
    <property type="molecule type" value="Genomic_DNA"/>
</dbReference>
<dbReference type="GO" id="GO:0005634">
    <property type="term" value="C:nucleus"/>
    <property type="evidence" value="ECO:0007669"/>
    <property type="project" value="TreeGrafter"/>
</dbReference>
<proteinExistence type="predicted"/>
<keyword evidence="1" id="KW-0378">Hydrolase</keyword>
<dbReference type="SUPFAM" id="SSF53474">
    <property type="entry name" value="alpha/beta-Hydrolases"/>
    <property type="match status" value="1"/>
</dbReference>
<comment type="caution">
    <text evidence="3">The sequence shown here is derived from an EMBL/GenBank/DDBJ whole genome shotgun (WGS) entry which is preliminary data.</text>
</comment>
<gene>
    <name evidence="3" type="ORF">BB559_007350</name>
</gene>
<reference evidence="3 4" key="1">
    <citation type="journal article" date="2018" name="MBio">
        <title>Comparative Genomics Reveals the Core Gene Toolbox for the Fungus-Insect Symbiosis.</title>
        <authorList>
            <person name="Wang Y."/>
            <person name="Stata M."/>
            <person name="Wang W."/>
            <person name="Stajich J.E."/>
            <person name="White M.M."/>
            <person name="Moncalvo J.M."/>
        </authorList>
    </citation>
    <scope>NUCLEOTIDE SEQUENCE [LARGE SCALE GENOMIC DNA]</scope>
    <source>
        <strain evidence="3 4">AUS-77-4</strain>
    </source>
</reference>
<feature type="domain" description="Serine hydrolase" evidence="2">
    <location>
        <begin position="7"/>
        <end position="251"/>
    </location>
</feature>
<evidence type="ECO:0000259" key="2">
    <source>
        <dbReference type="Pfam" id="PF03959"/>
    </source>
</evidence>
<dbReference type="InterPro" id="IPR005645">
    <property type="entry name" value="FSH-like_dom"/>
</dbReference>
<dbReference type="OrthoDB" id="414698at2759"/>
<dbReference type="GO" id="GO:0016787">
    <property type="term" value="F:hydrolase activity"/>
    <property type="evidence" value="ECO:0007669"/>
    <property type="project" value="UniProtKB-KW"/>
</dbReference>
<evidence type="ECO:0000313" key="3">
    <source>
        <dbReference type="EMBL" id="PVU84840.1"/>
    </source>
</evidence>
<keyword evidence="4" id="KW-1185">Reference proteome</keyword>
<dbReference type="Proteomes" id="UP000245699">
    <property type="component" value="Unassembled WGS sequence"/>
</dbReference>
<organism evidence="3 4">
    <name type="scientific">Furculomyces boomerangus</name>
    <dbReference type="NCBI Taxonomy" id="61424"/>
    <lineage>
        <taxon>Eukaryota</taxon>
        <taxon>Fungi</taxon>
        <taxon>Fungi incertae sedis</taxon>
        <taxon>Zoopagomycota</taxon>
        <taxon>Kickxellomycotina</taxon>
        <taxon>Harpellomycetes</taxon>
        <taxon>Harpellales</taxon>
        <taxon>Harpellaceae</taxon>
        <taxon>Furculomyces</taxon>
    </lineage>
</organism>
<dbReference type="PANTHER" id="PTHR48070">
    <property type="entry name" value="ESTERASE OVCA2"/>
    <property type="match status" value="1"/>
</dbReference>
<dbReference type="STRING" id="61424.A0A2T9XXP9"/>
<dbReference type="InterPro" id="IPR029058">
    <property type="entry name" value="AB_hydrolase_fold"/>
</dbReference>
<protein>
    <recommendedName>
        <fullName evidence="2">Serine hydrolase domain-containing protein</fullName>
    </recommendedName>
</protein>
<dbReference type="Gene3D" id="3.40.50.1820">
    <property type="entry name" value="alpha/beta hydrolase"/>
    <property type="match status" value="1"/>
</dbReference>
<sequence>MNGIKNLKRVLCLHGYGQTGNEMKKSMGAMRKSMRNHAEFVYIDAPHNATKTNKGEDYPVGETHFSWWNMESPKIWQDLGVSVVHVINVLNKDGPFDGILGFSQGSAMIPVVLGALGYRSGSEQVKSLASGYENVQGATDKETKKLKDWEDDFQAMMKSLIPHVDGLNKDVGNFKFAMLFSGFMPGRKISLRLLLNDQKFNIPSIHVTGKADDVITNKQSIDLANNKFVNPNFIIHENGHYIPTSTEFTKQYIEFVSKL</sequence>
<accession>A0A2T9XXP9</accession>
<name>A0A2T9XXP9_9FUNG</name>
<evidence type="ECO:0000256" key="1">
    <source>
        <dbReference type="ARBA" id="ARBA00022801"/>
    </source>
</evidence>
<evidence type="ECO:0000313" key="4">
    <source>
        <dbReference type="Proteomes" id="UP000245699"/>
    </source>
</evidence>
<dbReference type="GO" id="GO:0005737">
    <property type="term" value="C:cytoplasm"/>
    <property type="evidence" value="ECO:0007669"/>
    <property type="project" value="TreeGrafter"/>
</dbReference>
<dbReference type="PANTHER" id="PTHR48070:SF6">
    <property type="entry name" value="ESTERASE OVCA2"/>
    <property type="match status" value="1"/>
</dbReference>